<dbReference type="PANTHER" id="PTHR23290:SF0">
    <property type="entry name" value="RRNA N6-ADENOSINE-METHYLTRANSFERASE METTL5"/>
    <property type="match status" value="1"/>
</dbReference>
<keyword evidence="4" id="KW-0745">Spermidine biosynthesis</keyword>
<keyword evidence="5" id="KW-0620">Polyamine biosynthesis</keyword>
<dbReference type="InterPro" id="IPR003826">
    <property type="entry name" value="AdoMetDC_fam_prok"/>
</dbReference>
<dbReference type="InterPro" id="IPR016067">
    <property type="entry name" value="S-AdoMet_deCO2ase_core"/>
</dbReference>
<protein>
    <recommendedName>
        <fullName evidence="10">N(4)-bis(aminopropyl)spermidine synthase C-terminal domain-containing protein</fullName>
    </recommendedName>
</protein>
<evidence type="ECO:0000256" key="2">
    <source>
        <dbReference type="ARBA" id="ARBA00022793"/>
    </source>
</evidence>
<keyword evidence="7" id="KW-0456">Lyase</keyword>
<dbReference type="InterPro" id="IPR029063">
    <property type="entry name" value="SAM-dependent_MTases_sf"/>
</dbReference>
<dbReference type="GO" id="GO:0016740">
    <property type="term" value="F:transferase activity"/>
    <property type="evidence" value="ECO:0007669"/>
    <property type="project" value="UniProtKB-ARBA"/>
</dbReference>
<dbReference type="Pfam" id="PF02675">
    <property type="entry name" value="AdoMet_dc"/>
    <property type="match status" value="1"/>
</dbReference>
<proteinExistence type="predicted"/>
<dbReference type="GO" id="GO:0008295">
    <property type="term" value="P:spermidine biosynthetic process"/>
    <property type="evidence" value="ECO:0007669"/>
    <property type="project" value="UniProtKB-KW"/>
</dbReference>
<evidence type="ECO:0000256" key="7">
    <source>
        <dbReference type="ARBA" id="ARBA00023239"/>
    </source>
</evidence>
<gene>
    <name evidence="11" type="ORF">COT49_02265</name>
</gene>
<dbReference type="InterPro" id="IPR051720">
    <property type="entry name" value="rRNA_MeTrfase/Polyamine_Synth"/>
</dbReference>
<evidence type="ECO:0000256" key="3">
    <source>
        <dbReference type="ARBA" id="ARBA00022813"/>
    </source>
</evidence>
<keyword evidence="2" id="KW-0210">Decarboxylase</keyword>
<dbReference type="Pfam" id="PF01861">
    <property type="entry name" value="BpsA_C"/>
    <property type="match status" value="1"/>
</dbReference>
<dbReference type="Gene3D" id="3.40.50.150">
    <property type="entry name" value="Vaccinia Virus protein VP39"/>
    <property type="match status" value="1"/>
</dbReference>
<dbReference type="SUPFAM" id="SSF53335">
    <property type="entry name" value="S-adenosyl-L-methionine-dependent methyltransferases"/>
    <property type="match status" value="1"/>
</dbReference>
<evidence type="ECO:0000313" key="11">
    <source>
        <dbReference type="EMBL" id="PIS23004.1"/>
    </source>
</evidence>
<keyword evidence="3" id="KW-0068">Autocatalytic cleavage</keyword>
<keyword evidence="9" id="KW-0670">Pyruvate</keyword>
<dbReference type="Proteomes" id="UP000230340">
    <property type="component" value="Unassembled WGS sequence"/>
</dbReference>
<dbReference type="SUPFAM" id="SSF56276">
    <property type="entry name" value="S-adenosylmethionine decarboxylase"/>
    <property type="match status" value="1"/>
</dbReference>
<keyword evidence="8" id="KW-0704">Schiff base</keyword>
<evidence type="ECO:0000256" key="6">
    <source>
        <dbReference type="ARBA" id="ARBA00023145"/>
    </source>
</evidence>
<evidence type="ECO:0000256" key="4">
    <source>
        <dbReference type="ARBA" id="ARBA00023066"/>
    </source>
</evidence>
<evidence type="ECO:0000259" key="10">
    <source>
        <dbReference type="Pfam" id="PF01861"/>
    </source>
</evidence>
<evidence type="ECO:0000313" key="12">
    <source>
        <dbReference type="Proteomes" id="UP000230340"/>
    </source>
</evidence>
<comment type="caution">
    <text evidence="11">The sequence shown here is derived from an EMBL/GenBank/DDBJ whole genome shotgun (WGS) entry which is preliminary data.</text>
</comment>
<evidence type="ECO:0000256" key="1">
    <source>
        <dbReference type="ARBA" id="ARBA00001928"/>
    </source>
</evidence>
<dbReference type="InterPro" id="IPR002723">
    <property type="entry name" value="BpsA_C"/>
</dbReference>
<name>A0A2H0XDJ2_UNCKA</name>
<dbReference type="GO" id="GO:0004014">
    <property type="term" value="F:adenosylmethionine decarboxylase activity"/>
    <property type="evidence" value="ECO:0007669"/>
    <property type="project" value="InterPro"/>
</dbReference>
<evidence type="ECO:0000256" key="9">
    <source>
        <dbReference type="ARBA" id="ARBA00023317"/>
    </source>
</evidence>
<dbReference type="PANTHER" id="PTHR23290">
    <property type="entry name" value="RRNA N6-ADENOSINE-METHYLTRANSFERASE METTL5"/>
    <property type="match status" value="1"/>
</dbReference>
<evidence type="ECO:0000256" key="5">
    <source>
        <dbReference type="ARBA" id="ARBA00023115"/>
    </source>
</evidence>
<comment type="cofactor">
    <cofactor evidence="1">
        <name>pyruvate</name>
        <dbReference type="ChEBI" id="CHEBI:15361"/>
    </cofactor>
</comment>
<organism evidence="11 12">
    <name type="scientific">candidate division WWE3 bacterium CG08_land_8_20_14_0_20_40_13</name>
    <dbReference type="NCBI Taxonomy" id="1975084"/>
    <lineage>
        <taxon>Bacteria</taxon>
        <taxon>Katanobacteria</taxon>
    </lineage>
</organism>
<sequence length="335" mass="38106">MENIIETTRKKYNLVPKREFDQFFATEETSLKKAQIMHQKTALDGKDILILGDDDLVSLACFMVGKPKSVTVVEVDKEIANAIKETATEHSLPIIVVLSDLRYLRDLKGSFQSVAFDPPYTAPGVTLFLKKALENLSCGEDAKIFMCFGAGPKNDEKFLKVQEIISGFDLVIEEKLDGFNRYHGASGVKNTSSLYILRSTDKTDTYNVSQGEKNIYTFQVPPKLRLPHIEHYAMMFFGVDRNLTTAKRELENTVTKSCEHLKIKWVAKSHKNFKGGGMTLNFVLEQSNLSVHTWPELSMIHLDLLIFSPLFGRELIAETFAKNFKTETFEFRRLE</sequence>
<feature type="domain" description="N(4)-bis(aminopropyl)spermidine synthase C-terminal" evidence="10">
    <location>
        <begin position="16"/>
        <end position="204"/>
    </location>
</feature>
<accession>A0A2H0XDJ2</accession>
<dbReference type="AlphaFoldDB" id="A0A2H0XDJ2"/>
<keyword evidence="6" id="KW-0865">Zymogen</keyword>
<dbReference type="Gene3D" id="3.60.90.10">
    <property type="entry name" value="S-adenosylmethionine decarboxylase"/>
    <property type="match status" value="1"/>
</dbReference>
<dbReference type="EMBL" id="PEYT01000021">
    <property type="protein sequence ID" value="PIS23004.1"/>
    <property type="molecule type" value="Genomic_DNA"/>
</dbReference>
<reference evidence="12" key="1">
    <citation type="submission" date="2017-09" db="EMBL/GenBank/DDBJ databases">
        <title>Depth-based differentiation of microbial function through sediment-hosted aquifers and enrichment of novel symbionts in the deep terrestrial subsurface.</title>
        <authorList>
            <person name="Probst A.J."/>
            <person name="Ladd B."/>
            <person name="Jarett J.K."/>
            <person name="Geller-Mcgrath D.E."/>
            <person name="Sieber C.M.K."/>
            <person name="Emerson J.B."/>
            <person name="Anantharaman K."/>
            <person name="Thomas B.C."/>
            <person name="Malmstrom R."/>
            <person name="Stieglmeier M."/>
            <person name="Klingl A."/>
            <person name="Woyke T."/>
            <person name="Ryan C.M."/>
            <person name="Banfield J.F."/>
        </authorList>
    </citation>
    <scope>NUCLEOTIDE SEQUENCE [LARGE SCALE GENOMIC DNA]</scope>
</reference>
<evidence type="ECO:0000256" key="8">
    <source>
        <dbReference type="ARBA" id="ARBA00023270"/>
    </source>
</evidence>